<evidence type="ECO:0000313" key="2">
    <source>
        <dbReference type="EMBL" id="KAG8172490.1"/>
    </source>
</evidence>
<accession>A0AAV6TMA8</accession>
<evidence type="ECO:0000256" key="1">
    <source>
        <dbReference type="SAM" id="MobiDB-lite"/>
    </source>
</evidence>
<dbReference type="EMBL" id="JAFNEN010002652">
    <property type="protein sequence ID" value="KAG8172490.1"/>
    <property type="molecule type" value="Genomic_DNA"/>
</dbReference>
<evidence type="ECO:0000313" key="3">
    <source>
        <dbReference type="Proteomes" id="UP000827092"/>
    </source>
</evidence>
<name>A0AAV6TMA8_9ARAC</name>
<dbReference type="Proteomes" id="UP000827092">
    <property type="component" value="Unassembled WGS sequence"/>
</dbReference>
<protein>
    <submittedName>
        <fullName evidence="2">Uncharacterized protein</fullName>
    </submittedName>
</protein>
<keyword evidence="3" id="KW-1185">Reference proteome</keyword>
<sequence length="77" mass="8480">MNDMDINVKNGNLSNEVVKGVVLNAVIIAMRDWIRCNADEETTESLSDEQIIAHVRGVDPKEVDSDDEEAPNPSVTI</sequence>
<reference evidence="2 3" key="1">
    <citation type="journal article" date="2022" name="Nat. Ecol. Evol.">
        <title>A masculinizing supergene underlies an exaggerated male reproductive morph in a spider.</title>
        <authorList>
            <person name="Hendrickx F."/>
            <person name="De Corte Z."/>
            <person name="Sonet G."/>
            <person name="Van Belleghem S.M."/>
            <person name="Kostlbacher S."/>
            <person name="Vangestel C."/>
        </authorList>
    </citation>
    <scope>NUCLEOTIDE SEQUENCE [LARGE SCALE GENOMIC DNA]</scope>
    <source>
        <strain evidence="2">W744_W776</strain>
    </source>
</reference>
<proteinExistence type="predicted"/>
<comment type="caution">
    <text evidence="2">The sequence shown here is derived from an EMBL/GenBank/DDBJ whole genome shotgun (WGS) entry which is preliminary data.</text>
</comment>
<feature type="region of interest" description="Disordered" evidence="1">
    <location>
        <begin position="55"/>
        <end position="77"/>
    </location>
</feature>
<dbReference type="AlphaFoldDB" id="A0AAV6TMA8"/>
<gene>
    <name evidence="2" type="ORF">JTE90_017571</name>
</gene>
<organism evidence="2 3">
    <name type="scientific">Oedothorax gibbosus</name>
    <dbReference type="NCBI Taxonomy" id="931172"/>
    <lineage>
        <taxon>Eukaryota</taxon>
        <taxon>Metazoa</taxon>
        <taxon>Ecdysozoa</taxon>
        <taxon>Arthropoda</taxon>
        <taxon>Chelicerata</taxon>
        <taxon>Arachnida</taxon>
        <taxon>Araneae</taxon>
        <taxon>Araneomorphae</taxon>
        <taxon>Entelegynae</taxon>
        <taxon>Araneoidea</taxon>
        <taxon>Linyphiidae</taxon>
        <taxon>Erigoninae</taxon>
        <taxon>Oedothorax</taxon>
    </lineage>
</organism>